<gene>
    <name evidence="2" type="ORF">Cboi02_000375900</name>
</gene>
<organism evidence="2 3">
    <name type="scientific">Candida boidinii</name>
    <name type="common">Yeast</name>
    <dbReference type="NCBI Taxonomy" id="5477"/>
    <lineage>
        <taxon>Eukaryota</taxon>
        <taxon>Fungi</taxon>
        <taxon>Dikarya</taxon>
        <taxon>Ascomycota</taxon>
        <taxon>Saccharomycotina</taxon>
        <taxon>Pichiomycetes</taxon>
        <taxon>Pichiales</taxon>
        <taxon>Pichiaceae</taxon>
        <taxon>Ogataea</taxon>
        <taxon>Ogataea/Candida clade</taxon>
    </lineage>
</organism>
<evidence type="ECO:0000256" key="1">
    <source>
        <dbReference type="SAM" id="MobiDB-lite"/>
    </source>
</evidence>
<dbReference type="AlphaFoldDB" id="A0A9W6T2W7"/>
<protein>
    <submittedName>
        <fullName evidence="2">Unnamed protein product</fullName>
    </submittedName>
</protein>
<feature type="region of interest" description="Disordered" evidence="1">
    <location>
        <begin position="85"/>
        <end position="126"/>
    </location>
</feature>
<dbReference type="InterPro" id="IPR012173">
    <property type="entry name" value="Mpp10"/>
</dbReference>
<evidence type="ECO:0000313" key="2">
    <source>
        <dbReference type="EMBL" id="GME72794.1"/>
    </source>
</evidence>
<feature type="compositionally biased region" description="Basic and acidic residues" evidence="1">
    <location>
        <begin position="190"/>
        <end position="201"/>
    </location>
</feature>
<dbReference type="GO" id="GO:0005732">
    <property type="term" value="C:sno(s)RNA-containing ribonucleoprotein complex"/>
    <property type="evidence" value="ECO:0007669"/>
    <property type="project" value="InterPro"/>
</dbReference>
<evidence type="ECO:0000313" key="3">
    <source>
        <dbReference type="Proteomes" id="UP001165120"/>
    </source>
</evidence>
<feature type="region of interest" description="Disordered" evidence="1">
    <location>
        <begin position="165"/>
        <end position="203"/>
    </location>
</feature>
<dbReference type="GO" id="GO:0034457">
    <property type="term" value="C:Mpp10 complex"/>
    <property type="evidence" value="ECO:0007669"/>
    <property type="project" value="InterPro"/>
</dbReference>
<keyword evidence="3" id="KW-1185">Reference proteome</keyword>
<name>A0A9W6T2W7_CANBO</name>
<accession>A0A9W6T2W7</accession>
<dbReference type="GO" id="GO:0006364">
    <property type="term" value="P:rRNA processing"/>
    <property type="evidence" value="ECO:0007669"/>
    <property type="project" value="InterPro"/>
</dbReference>
<comment type="caution">
    <text evidence="2">The sequence shown here is derived from an EMBL/GenBank/DDBJ whole genome shotgun (WGS) entry which is preliminary data.</text>
</comment>
<reference evidence="2" key="1">
    <citation type="submission" date="2023-04" db="EMBL/GenBank/DDBJ databases">
        <title>Candida boidinii NBRC 10035.</title>
        <authorList>
            <person name="Ichikawa N."/>
            <person name="Sato H."/>
            <person name="Tonouchi N."/>
        </authorList>
    </citation>
    <scope>NUCLEOTIDE SEQUENCE</scope>
    <source>
        <strain evidence="2">NBRC 10035</strain>
    </source>
</reference>
<sequence>MSDILDQIAKDPTLIFKDDSQVNSGLILKQVKDIIDPLTAHYSVLDEIHIDGLVPSQVWGQVKLVSHAVGQDLLYGKIKEIKENLQEEGDDDEGHDDEGEDEEDDEDEDEEDEEQSELDSDSDEEYYNAVDDLDEISNSEEVEDVIGKDKFGLNDKFFSIDKFNKETANENNVNDEYSTLPPDINLLSDKLPEGESKDGASKPELYYTDYYKLQKGETVKDIKDQQIKNSEGW</sequence>
<dbReference type="EMBL" id="BSXN01001366">
    <property type="protein sequence ID" value="GME72794.1"/>
    <property type="molecule type" value="Genomic_DNA"/>
</dbReference>
<proteinExistence type="predicted"/>
<dbReference type="Proteomes" id="UP001165120">
    <property type="component" value="Unassembled WGS sequence"/>
</dbReference>
<dbReference type="Pfam" id="PF04006">
    <property type="entry name" value="Mpp10"/>
    <property type="match status" value="1"/>
</dbReference>
<feature type="compositionally biased region" description="Acidic residues" evidence="1">
    <location>
        <begin position="86"/>
        <end position="126"/>
    </location>
</feature>